<keyword evidence="5 7" id="KW-1133">Transmembrane helix</keyword>
<accession>A0A3R7Q247</accession>
<dbReference type="InterPro" id="IPR017871">
    <property type="entry name" value="ABC_transporter-like_CS"/>
</dbReference>
<dbReference type="Pfam" id="PF23321">
    <property type="entry name" value="R1_ABCA1"/>
    <property type="match status" value="2"/>
</dbReference>
<organism evidence="9 10">
    <name type="scientific">Penaeus vannamei</name>
    <name type="common">Whiteleg shrimp</name>
    <name type="synonym">Litopenaeus vannamei</name>
    <dbReference type="NCBI Taxonomy" id="6689"/>
    <lineage>
        <taxon>Eukaryota</taxon>
        <taxon>Metazoa</taxon>
        <taxon>Ecdysozoa</taxon>
        <taxon>Arthropoda</taxon>
        <taxon>Crustacea</taxon>
        <taxon>Multicrustacea</taxon>
        <taxon>Malacostraca</taxon>
        <taxon>Eumalacostraca</taxon>
        <taxon>Eucarida</taxon>
        <taxon>Decapoda</taxon>
        <taxon>Dendrobranchiata</taxon>
        <taxon>Penaeoidea</taxon>
        <taxon>Penaeidae</taxon>
        <taxon>Penaeus</taxon>
    </lineage>
</organism>
<dbReference type="InterPro" id="IPR013525">
    <property type="entry name" value="ABC2_TM"/>
</dbReference>
<evidence type="ECO:0000256" key="5">
    <source>
        <dbReference type="ARBA" id="ARBA00022989"/>
    </source>
</evidence>
<dbReference type="PROSITE" id="PS00211">
    <property type="entry name" value="ABC_TRANSPORTER_1"/>
    <property type="match status" value="1"/>
</dbReference>
<keyword evidence="2 7" id="KW-0812">Transmembrane</keyword>
<evidence type="ECO:0000256" key="3">
    <source>
        <dbReference type="ARBA" id="ARBA00022741"/>
    </source>
</evidence>
<feature type="transmembrane region" description="Helical" evidence="7">
    <location>
        <begin position="634"/>
        <end position="658"/>
    </location>
</feature>
<feature type="transmembrane region" description="Helical" evidence="7">
    <location>
        <begin position="6"/>
        <end position="31"/>
    </location>
</feature>
<reference evidence="9 10" key="2">
    <citation type="submission" date="2019-01" db="EMBL/GenBank/DDBJ databases">
        <title>The decoding of complex shrimp genome reveals the adaptation for benthos swimmer, frequently molting mechanism and breeding impact on genome.</title>
        <authorList>
            <person name="Sun Y."/>
            <person name="Gao Y."/>
            <person name="Yu Y."/>
        </authorList>
    </citation>
    <scope>NUCLEOTIDE SEQUENCE [LARGE SCALE GENOMIC DNA]</scope>
    <source>
        <tissue evidence="9">Muscle</tissue>
    </source>
</reference>
<dbReference type="FunFam" id="3.40.50.300:FF:002470">
    <property type="entry name" value="ABC transporter, putative"/>
    <property type="match status" value="1"/>
</dbReference>
<evidence type="ECO:0000313" key="9">
    <source>
        <dbReference type="EMBL" id="ROT66507.1"/>
    </source>
</evidence>
<dbReference type="OrthoDB" id="10255969at2759"/>
<feature type="transmembrane region" description="Helical" evidence="7">
    <location>
        <begin position="1052"/>
        <end position="1069"/>
    </location>
</feature>
<feature type="transmembrane region" description="Helical" evidence="7">
    <location>
        <begin position="159"/>
        <end position="182"/>
    </location>
</feature>
<feature type="domain" description="ABC transporter" evidence="8">
    <location>
        <begin position="239"/>
        <end position="473"/>
    </location>
</feature>
<feature type="transmembrane region" description="Helical" evidence="7">
    <location>
        <begin position="816"/>
        <end position="837"/>
    </location>
</feature>
<dbReference type="FunFam" id="3.40.50.300:FF:000933">
    <property type="entry name" value="ABC transporter A family member 7"/>
    <property type="match status" value="1"/>
</dbReference>
<dbReference type="GO" id="GO:0140359">
    <property type="term" value="F:ABC-type transporter activity"/>
    <property type="evidence" value="ECO:0007669"/>
    <property type="project" value="InterPro"/>
</dbReference>
<dbReference type="Pfam" id="PF12698">
    <property type="entry name" value="ABC2_membrane_3"/>
    <property type="match status" value="1"/>
</dbReference>
<comment type="caution">
    <text evidence="9">The sequence shown here is derived from an EMBL/GenBank/DDBJ whole genome shotgun (WGS) entry which is preliminary data.</text>
</comment>
<dbReference type="Gene3D" id="3.40.50.300">
    <property type="entry name" value="P-loop containing nucleotide triphosphate hydrolases"/>
    <property type="match status" value="2"/>
</dbReference>
<dbReference type="InterPro" id="IPR026082">
    <property type="entry name" value="ABCA"/>
</dbReference>
<feature type="domain" description="ABC transporter" evidence="8">
    <location>
        <begin position="1133"/>
        <end position="1365"/>
    </location>
</feature>
<reference evidence="9 10" key="1">
    <citation type="submission" date="2018-04" db="EMBL/GenBank/DDBJ databases">
        <authorList>
            <person name="Zhang X."/>
            <person name="Yuan J."/>
            <person name="Li F."/>
            <person name="Xiang J."/>
        </authorList>
    </citation>
    <scope>NUCLEOTIDE SEQUENCE [LARGE SCALE GENOMIC DNA]</scope>
    <source>
        <tissue evidence="9">Muscle</tissue>
    </source>
</reference>
<dbReference type="GO" id="GO:0016887">
    <property type="term" value="F:ATP hydrolysis activity"/>
    <property type="evidence" value="ECO:0007669"/>
    <property type="project" value="InterPro"/>
</dbReference>
<dbReference type="Pfam" id="PF00005">
    <property type="entry name" value="ABC_tran"/>
    <property type="match status" value="2"/>
</dbReference>
<protein>
    <recommendedName>
        <fullName evidence="8">ABC transporter domain-containing protein</fullName>
    </recommendedName>
</protein>
<dbReference type="GO" id="GO:0005524">
    <property type="term" value="F:ATP binding"/>
    <property type="evidence" value="ECO:0007669"/>
    <property type="project" value="UniProtKB-KW"/>
</dbReference>
<sequence>MGLERWLVWFGWFLHSFIIILVVSTIMTILLKLELTPMDDTSGFLPPIIIHTDPFFMWVLFVLYGVSSIAFCFAVSTFFSRPTLATTLGILLWLVSYFLPRQLMDFEYNDLGLAPKILSCFLPNMAITWAFRIIAMFEGRSLGVQWSRLWDTGNPRDQLTPAMVLIMLAVDTILYLFITWYVDHVSPGKYGVPLPWYFPFQRSYWCGASTTEDHSRGFGSESSENEYFEEEPDGLKPGITIKKLRKEFKTLGGKTKVAVEDVSLTCYEGQCTVLLGHNGAGKTTTMSVLTGVYAPSAGYAEVGGWDIATNLKKAREEIGLCPQHNMLFIDLTVLQHLLFFGRLKGMTTKDARKEAEELMQRLELKEKKNMFGNQLSGGMKRKLCLAIALIGGSKVVILDEPSSGLDPESRRWVWEVVQGERGRRTVLVTTHHMEEADVLGDRIAIMASGRVVCSGSTLFLKNKFGDGYTLTIMVSEDSSIKDIQTEVMKHLPEAALRSSQGGEVTFKLPPMTASFAPLLDSLTEQKEKMGIRHLGLSLTSMEQVFLRVGDFAEGADKESPQGLNGTLYDKININDDANNGFLGNHQQGANGYSSQRFLFNSQAEVDMRLTGWALLKQRIRAFFAKRMIYSKRKWVLLLTQGLLPVLITIMCLLVDASFNEETFQEPPRVLNLSMFTQSKSFVHAGQGREDLAASYQSLFYDPYEARSRFPFSLGVEYADNLTDRLLAEADKDIFQYRENNICSADFEAGLFGLTTNMKTMYQSVPYHAPGVSTTMVTNALLSFATNSSNHSITTVNRPLPPNRTWKVGRTSTSGSAFVYAMVMPLALAFLSASFLVFPLEERETKAKQVQVMTGAPLWALWTTTFLWDLLTYTVSALAVFIFFMIMDSKDYFTVAQAPGALFLLLLLYGWGSIPMAYVFSFPFQTAASGFAVLALINIVAGEIITTAVWALDLSDQPDLIIVSDVLHWVTSLIPAYPASMAFMHLVDTSTYNTQCDQFNETVKEELCNTLTQMLPNNSYMICCPQCAEVGTGICFEKHSYFMFNSNGMGPNLLTLFINGVIFLSVLVLLESKAAKMLKSTWWRIVTRCSQGKASKTTPAWELTQDNDVAAEADLVRNVFESRQAGGGLDDSTLLVSSLKKQFLGAPRPAVSGVSFRVAKGECLGLLGVNGAGKTTTFRMLTGDEEPSSGDAMVDNISLHRDKNKFVQQIGYCPQFDAVLGELTAIEMLTLVGRLRGVSDARMKRLVNELVTLVGLTECALRPSSTYSGGNRRKLSTAMALVGSPQLVFLDEPTSGVDPASRRRVWTAVTKAINNGQSVVLTSHSMEECEALCSRIIIMSRGTLRCVGTTSHLKAKFGQGYSLQIKLRTHGLCPKGATNTEDIYTSKVQQVKSSISYYLPGAVIIDQHKGMLSYRIPTRISWGRLFSVMEALKSGRQPSDRDSDAIASPVANPQESIVEDYAASDTSLEQVFLTFAREASGENQNKDIPQEVVTKL</sequence>
<dbReference type="PANTHER" id="PTHR19229">
    <property type="entry name" value="ATP-BINDING CASSETTE TRANSPORTER SUBFAMILY A ABCA"/>
    <property type="match status" value="1"/>
</dbReference>
<dbReference type="STRING" id="6689.A0A3R7Q247"/>
<dbReference type="InterPro" id="IPR003593">
    <property type="entry name" value="AAA+_ATPase"/>
</dbReference>
<proteinExistence type="predicted"/>
<dbReference type="EMBL" id="QCYY01002924">
    <property type="protein sequence ID" value="ROT66507.1"/>
    <property type="molecule type" value="Genomic_DNA"/>
</dbReference>
<feature type="transmembrane region" description="Helical" evidence="7">
    <location>
        <begin position="858"/>
        <end position="885"/>
    </location>
</feature>
<dbReference type="GO" id="GO:0016020">
    <property type="term" value="C:membrane"/>
    <property type="evidence" value="ECO:0007669"/>
    <property type="project" value="UniProtKB-SubCell"/>
</dbReference>
<dbReference type="PANTHER" id="PTHR19229:SF250">
    <property type="entry name" value="ABC TRANSPORTER DOMAIN-CONTAINING PROTEIN-RELATED"/>
    <property type="match status" value="1"/>
</dbReference>
<dbReference type="Proteomes" id="UP000283509">
    <property type="component" value="Unassembled WGS sequence"/>
</dbReference>
<dbReference type="GO" id="GO:0005319">
    <property type="term" value="F:lipid transporter activity"/>
    <property type="evidence" value="ECO:0007669"/>
    <property type="project" value="TreeGrafter"/>
</dbReference>
<name>A0A3R7Q247_PENVA</name>
<dbReference type="SMART" id="SM00382">
    <property type="entry name" value="AAA"/>
    <property type="match status" value="2"/>
</dbReference>
<evidence type="ECO:0000256" key="6">
    <source>
        <dbReference type="ARBA" id="ARBA00023136"/>
    </source>
</evidence>
<dbReference type="SUPFAM" id="SSF52540">
    <property type="entry name" value="P-loop containing nucleoside triphosphate hydrolases"/>
    <property type="match status" value="2"/>
</dbReference>
<evidence type="ECO:0000313" key="10">
    <source>
        <dbReference type="Proteomes" id="UP000283509"/>
    </source>
</evidence>
<feature type="transmembrane region" description="Helical" evidence="7">
    <location>
        <begin position="82"/>
        <end position="99"/>
    </location>
</feature>
<feature type="transmembrane region" description="Helical" evidence="7">
    <location>
        <begin position="897"/>
        <end position="918"/>
    </location>
</feature>
<keyword evidence="4" id="KW-0067">ATP-binding</keyword>
<evidence type="ECO:0000256" key="2">
    <source>
        <dbReference type="ARBA" id="ARBA00022692"/>
    </source>
</evidence>
<gene>
    <name evidence="9" type="ORF">C7M84_015474</name>
</gene>
<dbReference type="InterPro" id="IPR003439">
    <property type="entry name" value="ABC_transporter-like_ATP-bd"/>
</dbReference>
<evidence type="ECO:0000256" key="4">
    <source>
        <dbReference type="ARBA" id="ARBA00022840"/>
    </source>
</evidence>
<dbReference type="InterPro" id="IPR056264">
    <property type="entry name" value="R2_ABCA1-4-like"/>
</dbReference>
<feature type="transmembrane region" description="Helical" evidence="7">
    <location>
        <begin position="930"/>
        <end position="951"/>
    </location>
</feature>
<evidence type="ECO:0000259" key="8">
    <source>
        <dbReference type="PROSITE" id="PS50893"/>
    </source>
</evidence>
<keyword evidence="6 7" id="KW-0472">Membrane</keyword>
<dbReference type="InterPro" id="IPR027417">
    <property type="entry name" value="P-loop_NTPase"/>
</dbReference>
<keyword evidence="3" id="KW-0547">Nucleotide-binding</keyword>
<dbReference type="CDD" id="cd03263">
    <property type="entry name" value="ABC_subfamily_A"/>
    <property type="match status" value="2"/>
</dbReference>
<feature type="transmembrane region" description="Helical" evidence="7">
    <location>
        <begin position="55"/>
        <end position="76"/>
    </location>
</feature>
<evidence type="ECO:0000256" key="7">
    <source>
        <dbReference type="SAM" id="Phobius"/>
    </source>
</evidence>
<keyword evidence="10" id="KW-1185">Reference proteome</keyword>
<comment type="subcellular location">
    <subcellularLocation>
        <location evidence="1">Membrane</location>
        <topology evidence="1">Multi-pass membrane protein</topology>
    </subcellularLocation>
</comment>
<dbReference type="PROSITE" id="PS50893">
    <property type="entry name" value="ABC_TRANSPORTER_2"/>
    <property type="match status" value="2"/>
</dbReference>
<evidence type="ECO:0000256" key="1">
    <source>
        <dbReference type="ARBA" id="ARBA00004141"/>
    </source>
</evidence>